<comment type="similarity">
    <text evidence="1">Belongs to the short-chain dehydrogenases/reductases (SDR) family.</text>
</comment>
<dbReference type="SUPFAM" id="SSF51735">
    <property type="entry name" value="NAD(P)-binding Rossmann-fold domains"/>
    <property type="match status" value="1"/>
</dbReference>
<dbReference type="PROSITE" id="PS00061">
    <property type="entry name" value="ADH_SHORT"/>
    <property type="match status" value="1"/>
</dbReference>
<dbReference type="PRINTS" id="PR00081">
    <property type="entry name" value="GDHRDH"/>
</dbReference>
<reference evidence="4" key="1">
    <citation type="submission" date="2023-01" db="EMBL/GenBank/DDBJ databases">
        <title>Xenophilus mangrovi sp. nov., isolated from soil of Mangrove nature reserve.</title>
        <authorList>
            <person name="Xu S."/>
            <person name="Liu Z."/>
            <person name="Xu Y."/>
        </authorList>
    </citation>
    <scope>NUCLEOTIDE SEQUENCE</scope>
    <source>
        <strain evidence="4">YW8</strain>
    </source>
</reference>
<dbReference type="Pfam" id="PF13561">
    <property type="entry name" value="adh_short_C2"/>
    <property type="match status" value="1"/>
</dbReference>
<dbReference type="AlphaFoldDB" id="A0AAE3NA28"/>
<accession>A0AAE3NA28</accession>
<dbReference type="PANTHER" id="PTHR43639">
    <property type="entry name" value="OXIDOREDUCTASE, SHORT-CHAIN DEHYDROGENASE/REDUCTASE FAMILY (AFU_ORTHOLOGUE AFUA_5G02870)"/>
    <property type="match status" value="1"/>
</dbReference>
<dbReference type="InterPro" id="IPR057326">
    <property type="entry name" value="KR_dom"/>
</dbReference>
<name>A0AAE3NA28_9BURK</name>
<dbReference type="GO" id="GO:0016491">
    <property type="term" value="F:oxidoreductase activity"/>
    <property type="evidence" value="ECO:0007669"/>
    <property type="project" value="UniProtKB-KW"/>
</dbReference>
<dbReference type="PANTHER" id="PTHR43639:SF1">
    <property type="entry name" value="SHORT-CHAIN DEHYDROGENASE_REDUCTASE FAMILY PROTEIN"/>
    <property type="match status" value="1"/>
</dbReference>
<evidence type="ECO:0000259" key="3">
    <source>
        <dbReference type="SMART" id="SM00822"/>
    </source>
</evidence>
<gene>
    <name evidence="4" type="ORF">PGB34_14545</name>
</gene>
<dbReference type="Gene3D" id="3.40.50.720">
    <property type="entry name" value="NAD(P)-binding Rossmann-like Domain"/>
    <property type="match status" value="1"/>
</dbReference>
<comment type="caution">
    <text evidence="4">The sequence shown here is derived from an EMBL/GenBank/DDBJ whole genome shotgun (WGS) entry which is preliminary data.</text>
</comment>
<dbReference type="InterPro" id="IPR036291">
    <property type="entry name" value="NAD(P)-bd_dom_sf"/>
</dbReference>
<protein>
    <submittedName>
        <fullName evidence="4">SDR family oxidoreductase</fullName>
    </submittedName>
</protein>
<dbReference type="CDD" id="cd05233">
    <property type="entry name" value="SDR_c"/>
    <property type="match status" value="1"/>
</dbReference>
<evidence type="ECO:0000256" key="1">
    <source>
        <dbReference type="ARBA" id="ARBA00006484"/>
    </source>
</evidence>
<organism evidence="4 5">
    <name type="scientific">Xenophilus arseniciresistens</name>
    <dbReference type="NCBI Taxonomy" id="1283306"/>
    <lineage>
        <taxon>Bacteria</taxon>
        <taxon>Pseudomonadati</taxon>
        <taxon>Pseudomonadota</taxon>
        <taxon>Betaproteobacteria</taxon>
        <taxon>Burkholderiales</taxon>
        <taxon>Comamonadaceae</taxon>
        <taxon>Xenophilus</taxon>
    </lineage>
</organism>
<sequence length="251" mass="25760">MQAMPKGTILVTGGSRGIGAQTVRLAAQAGHAVCFTYQSRAETAQSLVRELTQAGARVHAVQAEVRDGAGAAALLQQVPSDFPPLVGLVNNVGITGPLGPFDKLSEATLRDVFEVNVVGAMLLAQQVLQRWQAAPAPGRSIVNVSSIAATLGAPGEYVHYAASKAALEAFTVGLAKEVAPQGVRVNCVSPGTTLTEIHATAGEPGRPQRVAARIPMGRAGEAEEIAQAIVWLLSPQASYATGSVLKVAGGL</sequence>
<dbReference type="InterPro" id="IPR020904">
    <property type="entry name" value="Sc_DH/Rdtase_CS"/>
</dbReference>
<dbReference type="RefSeq" id="WP_271428794.1">
    <property type="nucleotide sequence ID" value="NZ_JAQIPB010000006.1"/>
</dbReference>
<keyword evidence="5" id="KW-1185">Reference proteome</keyword>
<proteinExistence type="inferred from homology"/>
<dbReference type="EMBL" id="JAQIPB010000006">
    <property type="protein sequence ID" value="MDA7417578.1"/>
    <property type="molecule type" value="Genomic_DNA"/>
</dbReference>
<evidence type="ECO:0000256" key="2">
    <source>
        <dbReference type="ARBA" id="ARBA00023002"/>
    </source>
</evidence>
<dbReference type="Proteomes" id="UP001212602">
    <property type="component" value="Unassembled WGS sequence"/>
</dbReference>
<dbReference type="InterPro" id="IPR002347">
    <property type="entry name" value="SDR_fam"/>
</dbReference>
<dbReference type="SMART" id="SM00822">
    <property type="entry name" value="PKS_KR"/>
    <property type="match status" value="1"/>
</dbReference>
<evidence type="ECO:0000313" key="4">
    <source>
        <dbReference type="EMBL" id="MDA7417578.1"/>
    </source>
</evidence>
<keyword evidence="2" id="KW-0560">Oxidoreductase</keyword>
<dbReference type="PRINTS" id="PR00080">
    <property type="entry name" value="SDRFAMILY"/>
</dbReference>
<evidence type="ECO:0000313" key="5">
    <source>
        <dbReference type="Proteomes" id="UP001212602"/>
    </source>
</evidence>
<dbReference type="FunFam" id="3.40.50.720:FF:000084">
    <property type="entry name" value="Short-chain dehydrogenase reductase"/>
    <property type="match status" value="1"/>
</dbReference>
<feature type="domain" description="Ketoreductase" evidence="3">
    <location>
        <begin position="7"/>
        <end position="213"/>
    </location>
</feature>